<dbReference type="AlphaFoldDB" id="A0A5N6KSL7"/>
<keyword evidence="3" id="KW-1185">Reference proteome</keyword>
<sequence length="546" mass="62272">MAEMDFFFPTRREKEEKEAGNRSIQGLVHLIWLRCALPLRNLCNSSQESGRRFREDKHWMMTEPAIASVDSDIEEDPTVIQRRRRRRPHRNDAGQVTSTNTIGDLQHPRQYLQVSRVRSLARDSFGRPMSFGYVVQPAHPVPWALVWPEAAQYYTYNTPEYTGLGLYDQGSRYPDSHMDLFRGSMRSFTVQIMIAEGARLEPYSNQLMHIKGWFLRSLNEALSSPEQSSSISILSEVNALAIYDMLYDNHAASTAHLQGLRILLNRFGGMAKMSQVDYTMSNMIRFTDGMHSYLRNAPRLVPPRTAGTDIADGIHDLRLALQPTHSNLSKFRLTSHLMMTYASPVEVIFVSLAELHRLASAVSGSPPNSPSNISPEFAIKAVQMMEKRIEALSGRANALFPTIFSDLDRRNHKDTYELIKLSAIVLLQRFKSIMYGSGVEPTGSDLDHAVQSLLLHLLQKDTYIRSTEALCWALFVGVPFLDPASTLQKLVMELVKKVVIRTKATNWPDMRAYLEKMYYCIPLQEEACLNFWIEVQEDIFVDMLVQ</sequence>
<protein>
    <submittedName>
        <fullName evidence="2">Uncharacterized protein</fullName>
    </submittedName>
</protein>
<evidence type="ECO:0000313" key="3">
    <source>
        <dbReference type="Proteomes" id="UP000327013"/>
    </source>
</evidence>
<proteinExistence type="predicted"/>
<evidence type="ECO:0000313" key="2">
    <source>
        <dbReference type="EMBL" id="KAB8342775.1"/>
    </source>
</evidence>
<organism evidence="2 3">
    <name type="scientific">Carpinus fangiana</name>
    <dbReference type="NCBI Taxonomy" id="176857"/>
    <lineage>
        <taxon>Eukaryota</taxon>
        <taxon>Viridiplantae</taxon>
        <taxon>Streptophyta</taxon>
        <taxon>Embryophyta</taxon>
        <taxon>Tracheophyta</taxon>
        <taxon>Spermatophyta</taxon>
        <taxon>Magnoliopsida</taxon>
        <taxon>eudicotyledons</taxon>
        <taxon>Gunneridae</taxon>
        <taxon>Pentapetalae</taxon>
        <taxon>rosids</taxon>
        <taxon>fabids</taxon>
        <taxon>Fagales</taxon>
        <taxon>Betulaceae</taxon>
        <taxon>Carpinus</taxon>
    </lineage>
</organism>
<accession>A0A5N6KSL7</accession>
<comment type="caution">
    <text evidence="2">The sequence shown here is derived from an EMBL/GenBank/DDBJ whole genome shotgun (WGS) entry which is preliminary data.</text>
</comment>
<reference evidence="2 3" key="1">
    <citation type="submission" date="2019-06" db="EMBL/GenBank/DDBJ databases">
        <title>A chromosomal-level reference genome of Carpinus fangiana (Coryloideae, Betulaceae).</title>
        <authorList>
            <person name="Yang X."/>
            <person name="Wang Z."/>
            <person name="Zhang L."/>
            <person name="Hao G."/>
            <person name="Liu J."/>
            <person name="Yang Y."/>
        </authorList>
    </citation>
    <scope>NUCLEOTIDE SEQUENCE [LARGE SCALE GENOMIC DNA]</scope>
    <source>
        <strain evidence="2">Cfa_2016G</strain>
        <tissue evidence="2">Leaf</tissue>
    </source>
</reference>
<evidence type="ECO:0000256" key="1">
    <source>
        <dbReference type="SAM" id="MobiDB-lite"/>
    </source>
</evidence>
<dbReference type="Proteomes" id="UP000327013">
    <property type="component" value="Unassembled WGS sequence"/>
</dbReference>
<dbReference type="EMBL" id="VIBQ01000012">
    <property type="protein sequence ID" value="KAB8342775.1"/>
    <property type="molecule type" value="Genomic_DNA"/>
</dbReference>
<feature type="region of interest" description="Disordered" evidence="1">
    <location>
        <begin position="74"/>
        <end position="101"/>
    </location>
</feature>
<gene>
    <name evidence="2" type="ORF">FH972_022373</name>
</gene>
<name>A0A5N6KSL7_9ROSI</name>